<dbReference type="AlphaFoldDB" id="A0A0A9FBI7"/>
<keyword evidence="1" id="KW-0812">Transmembrane</keyword>
<organism evidence="2">
    <name type="scientific">Arundo donax</name>
    <name type="common">Giant reed</name>
    <name type="synonym">Donax arundinaceus</name>
    <dbReference type="NCBI Taxonomy" id="35708"/>
    <lineage>
        <taxon>Eukaryota</taxon>
        <taxon>Viridiplantae</taxon>
        <taxon>Streptophyta</taxon>
        <taxon>Embryophyta</taxon>
        <taxon>Tracheophyta</taxon>
        <taxon>Spermatophyta</taxon>
        <taxon>Magnoliopsida</taxon>
        <taxon>Liliopsida</taxon>
        <taxon>Poales</taxon>
        <taxon>Poaceae</taxon>
        <taxon>PACMAD clade</taxon>
        <taxon>Arundinoideae</taxon>
        <taxon>Arundineae</taxon>
        <taxon>Arundo</taxon>
    </lineage>
</organism>
<reference evidence="2" key="2">
    <citation type="journal article" date="2015" name="Data Brief">
        <title>Shoot transcriptome of the giant reed, Arundo donax.</title>
        <authorList>
            <person name="Barrero R.A."/>
            <person name="Guerrero F.D."/>
            <person name="Moolhuijzen P."/>
            <person name="Goolsby J.A."/>
            <person name="Tidwell J."/>
            <person name="Bellgard S.E."/>
            <person name="Bellgard M.I."/>
        </authorList>
    </citation>
    <scope>NUCLEOTIDE SEQUENCE</scope>
    <source>
        <tissue evidence="2">Shoot tissue taken approximately 20 cm above the soil surface</tissue>
    </source>
</reference>
<evidence type="ECO:0000313" key="2">
    <source>
        <dbReference type="EMBL" id="JAE08574.1"/>
    </source>
</evidence>
<keyword evidence="1" id="KW-1133">Transmembrane helix</keyword>
<keyword evidence="1" id="KW-0472">Membrane</keyword>
<dbReference type="EMBL" id="GBRH01189322">
    <property type="protein sequence ID" value="JAE08574.1"/>
    <property type="molecule type" value="Transcribed_RNA"/>
</dbReference>
<sequence length="55" mass="6277">MLPCDHAIGSVLLVSCPCVCCYFVYLCAVSDFMFILLSVPRMNISCLYYCLYELH</sequence>
<feature type="transmembrane region" description="Helical" evidence="1">
    <location>
        <begin position="7"/>
        <end position="26"/>
    </location>
</feature>
<accession>A0A0A9FBI7</accession>
<protein>
    <submittedName>
        <fullName evidence="2">Uncharacterized protein</fullName>
    </submittedName>
</protein>
<proteinExistence type="predicted"/>
<evidence type="ECO:0000256" key="1">
    <source>
        <dbReference type="SAM" id="Phobius"/>
    </source>
</evidence>
<name>A0A0A9FBI7_ARUDO</name>
<reference evidence="2" key="1">
    <citation type="submission" date="2014-09" db="EMBL/GenBank/DDBJ databases">
        <authorList>
            <person name="Magalhaes I.L.F."/>
            <person name="Oliveira U."/>
            <person name="Santos F.R."/>
            <person name="Vidigal T.H.D.A."/>
            <person name="Brescovit A.D."/>
            <person name="Santos A.J."/>
        </authorList>
    </citation>
    <scope>NUCLEOTIDE SEQUENCE</scope>
    <source>
        <tissue evidence="2">Shoot tissue taken approximately 20 cm above the soil surface</tissue>
    </source>
</reference>